<comment type="caution">
    <text evidence="2">The sequence shown here is derived from an EMBL/GenBank/DDBJ whole genome shotgun (WGS) entry which is preliminary data.</text>
</comment>
<protein>
    <submittedName>
        <fullName evidence="2">Jg4194 protein</fullName>
    </submittedName>
</protein>
<dbReference type="EMBL" id="CAKXAJ010018714">
    <property type="protein sequence ID" value="CAH2217877.1"/>
    <property type="molecule type" value="Genomic_DNA"/>
</dbReference>
<keyword evidence="3" id="KW-1185">Reference proteome</keyword>
<organism evidence="2 3">
    <name type="scientific">Pararge aegeria aegeria</name>
    <dbReference type="NCBI Taxonomy" id="348720"/>
    <lineage>
        <taxon>Eukaryota</taxon>
        <taxon>Metazoa</taxon>
        <taxon>Ecdysozoa</taxon>
        <taxon>Arthropoda</taxon>
        <taxon>Hexapoda</taxon>
        <taxon>Insecta</taxon>
        <taxon>Pterygota</taxon>
        <taxon>Neoptera</taxon>
        <taxon>Endopterygota</taxon>
        <taxon>Lepidoptera</taxon>
        <taxon>Glossata</taxon>
        <taxon>Ditrysia</taxon>
        <taxon>Papilionoidea</taxon>
        <taxon>Nymphalidae</taxon>
        <taxon>Satyrinae</taxon>
        <taxon>Satyrini</taxon>
        <taxon>Parargina</taxon>
        <taxon>Pararge</taxon>
    </lineage>
</organism>
<name>A0A8S4QWH4_9NEOP</name>
<accession>A0A8S4QWH4</accession>
<sequence length="63" mass="6887">MASSGAATAPASQQEADDEVTVRDMRAEDMADIHRMIHGTRLLRPDPYAAEHTGDIPSLMYTN</sequence>
<evidence type="ECO:0000256" key="1">
    <source>
        <dbReference type="SAM" id="MobiDB-lite"/>
    </source>
</evidence>
<evidence type="ECO:0000313" key="3">
    <source>
        <dbReference type="Proteomes" id="UP000838756"/>
    </source>
</evidence>
<reference evidence="2" key="1">
    <citation type="submission" date="2022-03" db="EMBL/GenBank/DDBJ databases">
        <authorList>
            <person name="Lindestad O."/>
        </authorList>
    </citation>
    <scope>NUCLEOTIDE SEQUENCE</scope>
</reference>
<feature type="compositionally biased region" description="Polar residues" evidence="1">
    <location>
        <begin position="1"/>
        <end position="14"/>
    </location>
</feature>
<feature type="non-terminal residue" evidence="2">
    <location>
        <position position="1"/>
    </location>
</feature>
<gene>
    <name evidence="2" type="primary">jg4194</name>
    <name evidence="2" type="ORF">PAEG_LOCUS5754</name>
</gene>
<feature type="region of interest" description="Disordered" evidence="1">
    <location>
        <begin position="1"/>
        <end position="21"/>
    </location>
</feature>
<dbReference type="Proteomes" id="UP000838756">
    <property type="component" value="Unassembled WGS sequence"/>
</dbReference>
<dbReference type="AlphaFoldDB" id="A0A8S4QWH4"/>
<evidence type="ECO:0000313" key="2">
    <source>
        <dbReference type="EMBL" id="CAH2217877.1"/>
    </source>
</evidence>
<proteinExistence type="predicted"/>